<evidence type="ECO:0000256" key="10">
    <source>
        <dbReference type="ARBA" id="ARBA00023038"/>
    </source>
</evidence>
<dbReference type="EnsemblMetazoa" id="GBRI023076-RA">
    <property type="protein sequence ID" value="GBRI023076-PA"/>
    <property type="gene ID" value="GBRI023076"/>
</dbReference>
<feature type="domain" description="LIM zinc-binding" evidence="13">
    <location>
        <begin position="670"/>
        <end position="739"/>
    </location>
</feature>
<dbReference type="FunFam" id="2.10.110.10:FF:000042">
    <property type="entry name" value="lipoma-preferred partner isoform X1"/>
    <property type="match status" value="1"/>
</dbReference>
<evidence type="ECO:0000256" key="2">
    <source>
        <dbReference type="ARBA" id="ARBA00004496"/>
    </source>
</evidence>
<evidence type="ECO:0000256" key="4">
    <source>
        <dbReference type="ARBA" id="ARBA00022490"/>
    </source>
</evidence>
<dbReference type="GO" id="GO:0098609">
    <property type="term" value="P:cell-cell adhesion"/>
    <property type="evidence" value="ECO:0007669"/>
    <property type="project" value="TreeGrafter"/>
</dbReference>
<dbReference type="Gene3D" id="2.10.110.10">
    <property type="entry name" value="Cysteine Rich Protein"/>
    <property type="match status" value="3"/>
</dbReference>
<dbReference type="InterPro" id="IPR001781">
    <property type="entry name" value="Znf_LIM"/>
</dbReference>
<feature type="region of interest" description="Disordered" evidence="12">
    <location>
        <begin position="91"/>
        <end position="111"/>
    </location>
</feature>
<accession>A0A1A9WKM2</accession>
<keyword evidence="6" id="KW-0677">Repeat</keyword>
<dbReference type="AlphaFoldDB" id="A0A1A9WKM2"/>
<reference evidence="14" key="2">
    <citation type="submission" date="2020-05" db="UniProtKB">
        <authorList>
            <consortium name="EnsemblMetazoa"/>
        </authorList>
    </citation>
    <scope>IDENTIFICATION</scope>
    <source>
        <strain evidence="14">IAEA</strain>
    </source>
</reference>
<protein>
    <recommendedName>
        <fullName evidence="13">LIM zinc-binding domain-containing protein</fullName>
    </recommendedName>
</protein>
<dbReference type="GO" id="GO:0005737">
    <property type="term" value="C:cytoplasm"/>
    <property type="evidence" value="ECO:0007669"/>
    <property type="project" value="UniProtKB-SubCell"/>
</dbReference>
<evidence type="ECO:0000256" key="9">
    <source>
        <dbReference type="ARBA" id="ARBA00022949"/>
    </source>
</evidence>
<dbReference type="FunFam" id="2.10.110.10:FF:000027">
    <property type="entry name" value="lipoma-preferred partner isoform X1"/>
    <property type="match status" value="1"/>
</dbReference>
<organism evidence="14 15">
    <name type="scientific">Glossina brevipalpis</name>
    <dbReference type="NCBI Taxonomy" id="37001"/>
    <lineage>
        <taxon>Eukaryota</taxon>
        <taxon>Metazoa</taxon>
        <taxon>Ecdysozoa</taxon>
        <taxon>Arthropoda</taxon>
        <taxon>Hexapoda</taxon>
        <taxon>Insecta</taxon>
        <taxon>Pterygota</taxon>
        <taxon>Neoptera</taxon>
        <taxon>Endopterygota</taxon>
        <taxon>Diptera</taxon>
        <taxon>Brachycera</taxon>
        <taxon>Muscomorpha</taxon>
        <taxon>Hippoboscoidea</taxon>
        <taxon>Glossinidae</taxon>
        <taxon>Glossina</taxon>
    </lineage>
</organism>
<dbReference type="STRING" id="37001.A0A1A9WKM2"/>
<keyword evidence="7 11" id="KW-0862">Zinc</keyword>
<dbReference type="GO" id="GO:0046872">
    <property type="term" value="F:metal ion binding"/>
    <property type="evidence" value="ECO:0007669"/>
    <property type="project" value="UniProtKB-KW"/>
</dbReference>
<dbReference type="PANTHER" id="PTHR24207:SF2">
    <property type="entry name" value="ZYX102 PROTEIN"/>
    <property type="match status" value="1"/>
</dbReference>
<evidence type="ECO:0000256" key="8">
    <source>
        <dbReference type="ARBA" id="ARBA00022889"/>
    </source>
</evidence>
<name>A0A1A9WKM2_9MUSC</name>
<evidence type="ECO:0000256" key="1">
    <source>
        <dbReference type="ARBA" id="ARBA00004282"/>
    </source>
</evidence>
<reference evidence="15" key="1">
    <citation type="submission" date="2014-03" db="EMBL/GenBank/DDBJ databases">
        <authorList>
            <person name="Aksoy S."/>
            <person name="Warren W."/>
            <person name="Wilson R.K."/>
        </authorList>
    </citation>
    <scope>NUCLEOTIDE SEQUENCE [LARGE SCALE GENOMIC DNA]</scope>
    <source>
        <strain evidence="15">IAEA</strain>
    </source>
</reference>
<feature type="domain" description="LIM zinc-binding" evidence="13">
    <location>
        <begin position="549"/>
        <end position="608"/>
    </location>
</feature>
<comment type="similarity">
    <text evidence="3">Belongs to the zyxin/ajuba family.</text>
</comment>
<evidence type="ECO:0000256" key="11">
    <source>
        <dbReference type="PROSITE-ProRule" id="PRU00125"/>
    </source>
</evidence>
<dbReference type="Proteomes" id="UP000091820">
    <property type="component" value="Unassembled WGS sequence"/>
</dbReference>
<keyword evidence="10 11" id="KW-0440">LIM domain</keyword>
<proteinExistence type="inferred from homology"/>
<dbReference type="VEuPathDB" id="VectorBase:GBRI023076"/>
<dbReference type="PANTHER" id="PTHR24207">
    <property type="entry name" value="ZYX102 PROTEIN"/>
    <property type="match status" value="1"/>
</dbReference>
<keyword evidence="5 11" id="KW-0479">Metal-binding</keyword>
<sequence>MFKFYSNMDELDEHLRQLSLINGQVGQVNRNGNSDDGCDGVCNTVVEKKAEQTMMTTLPPNTASTNLFLMTNLPRKDNSVLSSPVINNANKKVGPLVPPKPQKKQLTAPEIPQSSLVKQTCEPLYSQRLQNLDNSNNSRNIDDCIYNLKNDSTDCDDISSSTKTSMLLRKQPIHSAQCLSNKSTVTLDNPIVLEQQLEALAHHKKQLEKRGKLLFNPVAPVQSSLSGIPKLSSTSLLAFKHNESYSENLQTTCPNIGMDNLPRDANVYSNVLQNRQTPIQMLTSPKQSITTTNLLYEKNNLSGEALQASQLIDVTRDEAKDFFNIPDEEVPPPSPVSSSYSELRRATAVFKINNSRDSIRPCSTKEPSDVAKPVPGYGQHNAMNYATAANDKLKSAANQQFYVNKAYNNDYKSYNPMSQQGNKRNVSDYYGYGGFSQSSSTYESIYEPINPRPLSSRSNNYAMYAPCIKNSNGMTPMPECAGALVNTNNSNLISFDRTCDANTPIYINNDATMMQQNLNYKNPKEGEVEAISDFLAESMDSSSDIEGYGVCFKCNERVVGENSGCTAMDQIYHIACFTCSQCQINLQGKAFYALEDKPYCEYDYLQTLEKCSVCMKPILERILRATGKPYHPQCFTCVVCRKSLDGIPFTVDATNQNYCIEDFHKKFAPRCCVCKNPIMPEPGEEETVRVVALDRSFHFECYKCEDCGLLLSSEAEGRGCYPLDDHVLCKSCNAKRVQMLTSRMTTDL</sequence>
<evidence type="ECO:0000313" key="15">
    <source>
        <dbReference type="Proteomes" id="UP000091820"/>
    </source>
</evidence>
<dbReference type="GO" id="GO:0001725">
    <property type="term" value="C:stress fiber"/>
    <property type="evidence" value="ECO:0007669"/>
    <property type="project" value="TreeGrafter"/>
</dbReference>
<evidence type="ECO:0000256" key="6">
    <source>
        <dbReference type="ARBA" id="ARBA00022737"/>
    </source>
</evidence>
<evidence type="ECO:0000256" key="12">
    <source>
        <dbReference type="SAM" id="MobiDB-lite"/>
    </source>
</evidence>
<dbReference type="SMART" id="SM00132">
    <property type="entry name" value="LIM"/>
    <property type="match status" value="3"/>
</dbReference>
<dbReference type="CDD" id="cd09437">
    <property type="entry name" value="LIM3_LPP"/>
    <property type="match status" value="1"/>
</dbReference>
<feature type="domain" description="LIM zinc-binding" evidence="13">
    <location>
        <begin position="609"/>
        <end position="669"/>
    </location>
</feature>
<evidence type="ECO:0000313" key="14">
    <source>
        <dbReference type="EnsemblMetazoa" id="GBRI023076-PA"/>
    </source>
</evidence>
<comment type="subcellular location">
    <subcellularLocation>
        <location evidence="1">Cell junction</location>
    </subcellularLocation>
    <subcellularLocation>
        <location evidence="2">Cytoplasm</location>
    </subcellularLocation>
</comment>
<dbReference type="Pfam" id="PF00412">
    <property type="entry name" value="LIM"/>
    <property type="match status" value="3"/>
</dbReference>
<dbReference type="FunFam" id="2.10.110.10:FF:000109">
    <property type="entry name" value="Lipoma preferred partner"/>
    <property type="match status" value="1"/>
</dbReference>
<keyword evidence="4" id="KW-0963">Cytoplasm</keyword>
<evidence type="ECO:0000256" key="7">
    <source>
        <dbReference type="ARBA" id="ARBA00022833"/>
    </source>
</evidence>
<keyword evidence="15" id="KW-1185">Reference proteome</keyword>
<dbReference type="CDD" id="cd09351">
    <property type="entry name" value="LIM1_LPP"/>
    <property type="match status" value="1"/>
</dbReference>
<dbReference type="PROSITE" id="PS50023">
    <property type="entry name" value="LIM_DOMAIN_2"/>
    <property type="match status" value="3"/>
</dbReference>
<keyword evidence="8" id="KW-0130">Cell adhesion</keyword>
<dbReference type="CDD" id="cd09354">
    <property type="entry name" value="LIM2_LPP"/>
    <property type="match status" value="1"/>
</dbReference>
<dbReference type="GO" id="GO:0005925">
    <property type="term" value="C:focal adhesion"/>
    <property type="evidence" value="ECO:0007669"/>
    <property type="project" value="TreeGrafter"/>
</dbReference>
<evidence type="ECO:0000259" key="13">
    <source>
        <dbReference type="PROSITE" id="PS50023"/>
    </source>
</evidence>
<evidence type="ECO:0000256" key="5">
    <source>
        <dbReference type="ARBA" id="ARBA00022723"/>
    </source>
</evidence>
<evidence type="ECO:0000256" key="3">
    <source>
        <dbReference type="ARBA" id="ARBA00009611"/>
    </source>
</evidence>
<dbReference type="SUPFAM" id="SSF57716">
    <property type="entry name" value="Glucocorticoid receptor-like (DNA-binding domain)"/>
    <property type="match status" value="3"/>
</dbReference>
<keyword evidence="9" id="KW-0965">Cell junction</keyword>